<evidence type="ECO:0000256" key="1">
    <source>
        <dbReference type="SAM" id="Phobius"/>
    </source>
</evidence>
<dbReference type="Proteomes" id="UP001623592">
    <property type="component" value="Unassembled WGS sequence"/>
</dbReference>
<feature type="transmembrane region" description="Helical" evidence="1">
    <location>
        <begin position="197"/>
        <end position="216"/>
    </location>
</feature>
<evidence type="ECO:0000313" key="3">
    <source>
        <dbReference type="EMBL" id="MFL0252472.1"/>
    </source>
</evidence>
<feature type="transmembrane region" description="Helical" evidence="1">
    <location>
        <begin position="253"/>
        <end position="272"/>
    </location>
</feature>
<evidence type="ECO:0000259" key="2">
    <source>
        <dbReference type="Pfam" id="PF01757"/>
    </source>
</evidence>
<evidence type="ECO:0000313" key="4">
    <source>
        <dbReference type="Proteomes" id="UP001623592"/>
    </source>
</evidence>
<sequence>MELSLILAVLLFFILISSCNNYEYNKLVFMDKDSTIQLKGVAIIFVILAHMKLMYYFDAKAIGNFGAIGVDIFLMLSGYGVYKSYKKRGVGIDFILRRLKKIYTPLIIVVLLELVWRIYGEKSNYSIHRIITFFTGFDTKRTLDGTYWYISFILLWYAIFFIIYRYSKHKKISIILLFCFSYLFKVSKFISPIGDLSWQYSLHFISFPFGILVATYERNIIELLNKDMYKLIIIVLVIGSISSHYVFSGNSEYYWLYDINVSMIFIFLGVLLQSLGFMSKFLKSIGNISYEVYLVEMQILTYLNLTKLIGNKFVGDIAEIMFCFIAGYALNKFIDKFQILTSNVLKIIKKDYAVND</sequence>
<feature type="transmembrane region" description="Helical" evidence="1">
    <location>
        <begin position="228"/>
        <end position="247"/>
    </location>
</feature>
<feature type="transmembrane region" description="Helical" evidence="1">
    <location>
        <begin position="173"/>
        <end position="191"/>
    </location>
</feature>
<keyword evidence="1" id="KW-1133">Transmembrane helix</keyword>
<organism evidence="3 4">
    <name type="scientific">Clostridium neuense</name>
    <dbReference type="NCBI Taxonomy" id="1728934"/>
    <lineage>
        <taxon>Bacteria</taxon>
        <taxon>Bacillati</taxon>
        <taxon>Bacillota</taxon>
        <taxon>Clostridia</taxon>
        <taxon>Eubacteriales</taxon>
        <taxon>Clostridiaceae</taxon>
        <taxon>Clostridium</taxon>
    </lineage>
</organism>
<dbReference type="EMBL" id="JBJIAA010000017">
    <property type="protein sequence ID" value="MFL0252472.1"/>
    <property type="molecule type" value="Genomic_DNA"/>
</dbReference>
<dbReference type="GO" id="GO:0016746">
    <property type="term" value="F:acyltransferase activity"/>
    <property type="evidence" value="ECO:0007669"/>
    <property type="project" value="UniProtKB-KW"/>
</dbReference>
<dbReference type="InterPro" id="IPR002656">
    <property type="entry name" value="Acyl_transf_3_dom"/>
</dbReference>
<dbReference type="InterPro" id="IPR050879">
    <property type="entry name" value="Acyltransferase_3"/>
</dbReference>
<dbReference type="RefSeq" id="WP_406789127.1">
    <property type="nucleotide sequence ID" value="NZ_JBJIAA010000017.1"/>
</dbReference>
<reference evidence="3 4" key="1">
    <citation type="submission" date="2024-11" db="EMBL/GenBank/DDBJ databases">
        <authorList>
            <person name="Heng Y.C."/>
            <person name="Lim A.C.H."/>
            <person name="Lee J.K.Y."/>
            <person name="Kittelmann S."/>
        </authorList>
    </citation>
    <scope>NUCLEOTIDE SEQUENCE [LARGE SCALE GENOMIC DNA]</scope>
    <source>
        <strain evidence="3 4">WILCCON 0114</strain>
    </source>
</reference>
<gene>
    <name evidence="3" type="ORF">ACJDT4_18840</name>
</gene>
<feature type="transmembrane region" description="Helical" evidence="1">
    <location>
        <begin position="147"/>
        <end position="166"/>
    </location>
</feature>
<name>A0ABW8TKW6_9CLOT</name>
<feature type="transmembrane region" description="Helical" evidence="1">
    <location>
        <begin position="61"/>
        <end position="82"/>
    </location>
</feature>
<keyword evidence="3" id="KW-0012">Acyltransferase</keyword>
<proteinExistence type="predicted"/>
<feature type="domain" description="Acyltransferase 3" evidence="2">
    <location>
        <begin position="38"/>
        <end position="327"/>
    </location>
</feature>
<keyword evidence="4" id="KW-1185">Reference proteome</keyword>
<dbReference type="PANTHER" id="PTHR23028">
    <property type="entry name" value="ACETYLTRANSFERASE"/>
    <property type="match status" value="1"/>
</dbReference>
<accession>A0ABW8TKW6</accession>
<keyword evidence="1" id="KW-0812">Transmembrane</keyword>
<dbReference type="EC" id="2.3.-.-" evidence="3"/>
<feature type="transmembrane region" description="Helical" evidence="1">
    <location>
        <begin position="36"/>
        <end position="55"/>
    </location>
</feature>
<feature type="transmembrane region" description="Helical" evidence="1">
    <location>
        <begin position="102"/>
        <end position="119"/>
    </location>
</feature>
<keyword evidence="1" id="KW-0472">Membrane</keyword>
<comment type="caution">
    <text evidence="3">The sequence shown here is derived from an EMBL/GenBank/DDBJ whole genome shotgun (WGS) entry which is preliminary data.</text>
</comment>
<feature type="transmembrane region" description="Helical" evidence="1">
    <location>
        <begin position="6"/>
        <end position="24"/>
    </location>
</feature>
<keyword evidence="3" id="KW-0808">Transferase</keyword>
<protein>
    <submittedName>
        <fullName evidence="3">Acyltransferase family protein</fullName>
        <ecNumber evidence="3">2.3.-.-</ecNumber>
    </submittedName>
</protein>
<dbReference type="Pfam" id="PF01757">
    <property type="entry name" value="Acyl_transf_3"/>
    <property type="match status" value="1"/>
</dbReference>